<comment type="similarity">
    <text evidence="9">Belongs to the RuvB family.</text>
</comment>
<dbReference type="PATRIC" id="fig|742743.3.peg.1945"/>
<dbReference type="PANTHER" id="PTHR42848:SF1">
    <property type="entry name" value="HOLLIDAY JUNCTION BRANCH MIGRATION COMPLEX SUBUNIT RUVB"/>
    <property type="match status" value="1"/>
</dbReference>
<keyword evidence="3 9" id="KW-0227">DNA damage</keyword>
<dbReference type="GO" id="GO:0005737">
    <property type="term" value="C:cytoplasm"/>
    <property type="evidence" value="ECO:0007669"/>
    <property type="project" value="UniProtKB-SubCell"/>
</dbReference>
<feature type="binding site" evidence="9">
    <location>
        <position position="40"/>
    </location>
    <ligand>
        <name>ATP</name>
        <dbReference type="ChEBI" id="CHEBI:30616"/>
    </ligand>
</feature>
<evidence type="ECO:0000259" key="11">
    <source>
        <dbReference type="SMART" id="SM00382"/>
    </source>
</evidence>
<evidence type="ECO:0000313" key="13">
    <source>
        <dbReference type="Proteomes" id="UP000003277"/>
    </source>
</evidence>
<evidence type="ECO:0000256" key="7">
    <source>
        <dbReference type="ARBA" id="ARBA00023172"/>
    </source>
</evidence>
<dbReference type="InterPro" id="IPR008824">
    <property type="entry name" value="RuvB-like_N"/>
</dbReference>
<feature type="binding site" evidence="9">
    <location>
        <position position="190"/>
    </location>
    <ligand>
        <name>ATP</name>
        <dbReference type="ChEBI" id="CHEBI:30616"/>
    </ligand>
</feature>
<evidence type="ECO:0000256" key="1">
    <source>
        <dbReference type="ARBA" id="ARBA00022490"/>
    </source>
</evidence>
<dbReference type="InterPro" id="IPR036388">
    <property type="entry name" value="WH-like_DNA-bd_sf"/>
</dbReference>
<dbReference type="GO" id="GO:0000400">
    <property type="term" value="F:four-way junction DNA binding"/>
    <property type="evidence" value="ECO:0007669"/>
    <property type="project" value="UniProtKB-UniRule"/>
</dbReference>
<sequence>MNNKYIKSLGGQEEEEVLGSKGRIVSTEETPKDEWQNSLRPQRLDDYIGQEAFKKNLKVYIAAAKSRKEALDHVLLYGPPGLGKTTMAKIIANELGSQFKVTSGPAIGRPGELASILTTLQDHDVLFIDEIHRLNRNVEEILYSAMEDFALDIVMGKGTGASSIRIDLAHFTLIGATTRAGSLSAPLRDRFLITNHMQFYEPAELKKIITRAAHILGIDIEDSGAEEIARRSRGTPRIANRLLKRIRDFAQVQGSAITADIASEALKALHVDEIGLDDLDNEILKAIIYKFNGGPVGIDTISAAVSEERATIEDVCEPYLMQIGFISRTPRGRIATAAAYDHLGISWPGKEGETSLFGGDHGDR</sequence>
<dbReference type="InterPro" id="IPR027417">
    <property type="entry name" value="P-loop_NTPase"/>
</dbReference>
<dbReference type="SUPFAM" id="SSF52540">
    <property type="entry name" value="P-loop containing nucleoside triphosphate hydrolases"/>
    <property type="match status" value="1"/>
</dbReference>
<dbReference type="Pfam" id="PF05491">
    <property type="entry name" value="WHD_RuvB"/>
    <property type="match status" value="1"/>
</dbReference>
<dbReference type="InterPro" id="IPR036390">
    <property type="entry name" value="WH_DNA-bd_sf"/>
</dbReference>
<comment type="subunit">
    <text evidence="9">Homohexamer. Forms an RuvA(8)-RuvB(12)-Holliday junction (HJ) complex. HJ DNA is sandwiched between 2 RuvA tetramers; dsDNA enters through RuvA and exits via RuvB. An RuvB hexamer assembles on each DNA strand where it exits the tetramer. Each RuvB hexamer is contacted by two RuvA subunits (via domain III) on 2 adjacent RuvB subunits; this complex drives branch migration. In the full resolvosome a probable DNA-RuvA(4)-RuvB(12)-RuvC(2) complex forms which resolves the HJ.</text>
</comment>
<evidence type="ECO:0000256" key="9">
    <source>
        <dbReference type="HAMAP-Rule" id="MF_00016"/>
    </source>
</evidence>
<dbReference type="EC" id="3.6.4.-" evidence="9"/>
<feature type="binding site" evidence="9">
    <location>
        <position position="200"/>
    </location>
    <ligand>
        <name>ATP</name>
        <dbReference type="ChEBI" id="CHEBI:30616"/>
    </ligand>
</feature>
<feature type="binding site" evidence="9">
    <location>
        <position position="333"/>
    </location>
    <ligand>
        <name>DNA</name>
        <dbReference type="ChEBI" id="CHEBI:16991"/>
    </ligand>
</feature>
<dbReference type="GO" id="GO:0006310">
    <property type="term" value="P:DNA recombination"/>
    <property type="evidence" value="ECO:0007669"/>
    <property type="project" value="UniProtKB-UniRule"/>
</dbReference>
<comment type="caution">
    <text evidence="12">The sequence shown here is derived from an EMBL/GenBank/DDBJ whole genome shotgun (WGS) entry which is preliminary data.</text>
</comment>
<gene>
    <name evidence="9" type="primary">ruvB</name>
    <name evidence="12" type="ORF">HMPREF9453_01931</name>
</gene>
<keyword evidence="2 9" id="KW-0547">Nucleotide-binding</keyword>
<feature type="region of interest" description="Head domain (RuvB-H)" evidence="9">
    <location>
        <begin position="273"/>
        <end position="364"/>
    </location>
</feature>
<comment type="function">
    <text evidence="9">The RuvA-RuvB-RuvC complex processes Holliday junction (HJ) DNA during genetic recombination and DNA repair, while the RuvA-RuvB complex plays an important role in the rescue of blocked DNA replication forks via replication fork reversal (RFR). RuvA specifically binds to HJ cruciform DNA, conferring on it an open structure. The RuvB hexamer acts as an ATP-dependent pump, pulling dsDNA into and through the RuvAB complex. RuvB forms 2 homohexamers on either side of HJ DNA bound by 1 or 2 RuvA tetramers; 4 subunits per hexamer contact DNA at a time. Coordinated motions by a converter formed by DNA-disengaged RuvB subunits stimulates ATP hydrolysis and nucleotide exchange. Immobilization of the converter enables RuvB to convert the ATP-contained energy into a lever motion, pulling 2 nucleotides of DNA out of the RuvA tetramer per ATP hydrolyzed, thus driving DNA branch migration. The RuvB motors rotate together with the DNA substrate, which together with the progressing nucleotide cycle form the mechanistic basis for DNA recombination by continuous HJ branch migration. Branch migration allows RuvC to scan DNA until it finds its consensus sequence, where it cleaves and resolves cruciform DNA.</text>
</comment>
<evidence type="ECO:0000256" key="2">
    <source>
        <dbReference type="ARBA" id="ARBA00022741"/>
    </source>
</evidence>
<dbReference type="NCBIfam" id="NF000868">
    <property type="entry name" value="PRK00080.1"/>
    <property type="match status" value="1"/>
</dbReference>
<feature type="domain" description="AAA+ ATPase" evidence="11">
    <location>
        <begin position="70"/>
        <end position="201"/>
    </location>
</feature>
<dbReference type="Gene3D" id="3.40.50.300">
    <property type="entry name" value="P-loop containing nucleotide triphosphate hydrolases"/>
    <property type="match status" value="1"/>
</dbReference>
<dbReference type="STRING" id="742743.HMPREF9453_01931"/>
<dbReference type="EMBL" id="ADLT01000065">
    <property type="protein sequence ID" value="EHO62213.1"/>
    <property type="molecule type" value="Genomic_DNA"/>
</dbReference>
<dbReference type="SUPFAM" id="SSF46785">
    <property type="entry name" value="Winged helix' DNA-binding domain"/>
    <property type="match status" value="1"/>
</dbReference>
<evidence type="ECO:0000256" key="8">
    <source>
        <dbReference type="ARBA" id="ARBA00023204"/>
    </source>
</evidence>
<dbReference type="NCBIfam" id="TIGR00635">
    <property type="entry name" value="ruvB"/>
    <property type="match status" value="1"/>
</dbReference>
<dbReference type="RefSeq" id="WP_008860425.1">
    <property type="nucleotide sequence ID" value="NZ_JH591189.1"/>
</dbReference>
<dbReference type="Gene3D" id="1.10.10.10">
    <property type="entry name" value="Winged helix-like DNA-binding domain superfamily/Winged helix DNA-binding domain"/>
    <property type="match status" value="1"/>
</dbReference>
<dbReference type="Pfam" id="PF05496">
    <property type="entry name" value="RuvB_N"/>
    <property type="match status" value="1"/>
</dbReference>
<dbReference type="SMART" id="SM00382">
    <property type="entry name" value="AAA"/>
    <property type="match status" value="1"/>
</dbReference>
<evidence type="ECO:0000256" key="5">
    <source>
        <dbReference type="ARBA" id="ARBA00022840"/>
    </source>
</evidence>
<feature type="binding site" evidence="9">
    <location>
        <begin position="147"/>
        <end position="149"/>
    </location>
    <ligand>
        <name>ATP</name>
        <dbReference type="ChEBI" id="CHEBI:30616"/>
    </ligand>
</feature>
<feature type="region of interest" description="Disordered" evidence="10">
    <location>
        <begin position="1"/>
        <end position="31"/>
    </location>
</feature>
<dbReference type="GO" id="GO:0009378">
    <property type="term" value="F:four-way junction helicase activity"/>
    <property type="evidence" value="ECO:0007669"/>
    <property type="project" value="InterPro"/>
</dbReference>
<dbReference type="InterPro" id="IPR041445">
    <property type="entry name" value="AAA_lid_4"/>
</dbReference>
<dbReference type="HAMAP" id="MF_00016">
    <property type="entry name" value="DNA_HJ_migration_RuvB"/>
    <property type="match status" value="1"/>
</dbReference>
<dbReference type="Proteomes" id="UP000003277">
    <property type="component" value="Unassembled WGS sequence"/>
</dbReference>
<protein>
    <recommendedName>
        <fullName evidence="9">Holliday junction branch migration complex subunit RuvB</fullName>
        <ecNumber evidence="9">3.6.4.-</ecNumber>
    </recommendedName>
</protein>
<name>H1D2U3_9FIRM</name>
<evidence type="ECO:0000256" key="4">
    <source>
        <dbReference type="ARBA" id="ARBA00022801"/>
    </source>
</evidence>
<keyword evidence="1 9" id="KW-0963">Cytoplasm</keyword>
<keyword evidence="5 9" id="KW-0067">ATP-binding</keyword>
<keyword evidence="13" id="KW-1185">Reference proteome</keyword>
<evidence type="ECO:0000256" key="3">
    <source>
        <dbReference type="ARBA" id="ARBA00022763"/>
    </source>
</evidence>
<keyword evidence="4 9" id="KW-0378">Hydrolase</keyword>
<comment type="domain">
    <text evidence="9">Has 3 domains, the large (RuvB-L) and small ATPase (RuvB-S) domains and the C-terminal head (RuvB-H) domain. The head domain binds DNA, while the ATPase domains jointly bind ATP, ADP or are empty depending on the state of the subunit in the translocation cycle. During a single DNA translocation step the structure of each domain remains the same, but their relative positions change.</text>
</comment>
<dbReference type="GO" id="GO:0016887">
    <property type="term" value="F:ATP hydrolysis activity"/>
    <property type="evidence" value="ECO:0007669"/>
    <property type="project" value="RHEA"/>
</dbReference>
<dbReference type="GO" id="GO:0005524">
    <property type="term" value="F:ATP binding"/>
    <property type="evidence" value="ECO:0007669"/>
    <property type="project" value="UniProtKB-UniRule"/>
</dbReference>
<feature type="binding site" evidence="9">
    <location>
        <position position="85"/>
    </location>
    <ligand>
        <name>Mg(2+)</name>
        <dbReference type="ChEBI" id="CHEBI:18420"/>
    </ligand>
</feature>
<dbReference type="CDD" id="cd00009">
    <property type="entry name" value="AAA"/>
    <property type="match status" value="1"/>
</dbReference>
<comment type="caution">
    <text evidence="9">Lacks conserved residue(s) required for the propagation of feature annotation.</text>
</comment>
<accession>H1D2U3</accession>
<comment type="subcellular location">
    <subcellularLocation>
        <location evidence="9">Cytoplasm</location>
    </subcellularLocation>
</comment>
<dbReference type="OrthoDB" id="9804478at2"/>
<dbReference type="InterPro" id="IPR008823">
    <property type="entry name" value="RuvB_wg_C"/>
</dbReference>
<feature type="binding site" evidence="9">
    <location>
        <position position="85"/>
    </location>
    <ligand>
        <name>ATP</name>
        <dbReference type="ChEBI" id="CHEBI:30616"/>
    </ligand>
</feature>
<dbReference type="HOGENOM" id="CLU_055599_1_0_9"/>
<dbReference type="GO" id="GO:0048476">
    <property type="term" value="C:Holliday junction resolvase complex"/>
    <property type="evidence" value="ECO:0007669"/>
    <property type="project" value="UniProtKB-UniRule"/>
</dbReference>
<feature type="binding site" evidence="9">
    <location>
        <position position="81"/>
    </location>
    <ligand>
        <name>ATP</name>
        <dbReference type="ChEBI" id="CHEBI:30616"/>
    </ligand>
</feature>
<feature type="binding site" evidence="9">
    <location>
        <position position="309"/>
    </location>
    <ligand>
        <name>DNA</name>
        <dbReference type="ChEBI" id="CHEBI:16991"/>
    </ligand>
</feature>
<feature type="binding site" evidence="9">
    <location>
        <position position="86"/>
    </location>
    <ligand>
        <name>ATP</name>
        <dbReference type="ChEBI" id="CHEBI:30616"/>
    </ligand>
</feature>
<feature type="binding site" evidence="9">
    <location>
        <position position="39"/>
    </location>
    <ligand>
        <name>ATP</name>
        <dbReference type="ChEBI" id="CHEBI:30616"/>
    </ligand>
</feature>
<dbReference type="GO" id="GO:0006281">
    <property type="term" value="P:DNA repair"/>
    <property type="evidence" value="ECO:0007669"/>
    <property type="project" value="UniProtKB-UniRule"/>
</dbReference>
<dbReference type="InterPro" id="IPR003593">
    <property type="entry name" value="AAA+_ATPase"/>
</dbReference>
<feature type="binding site" evidence="9">
    <location>
        <position position="328"/>
    </location>
    <ligand>
        <name>DNA</name>
        <dbReference type="ChEBI" id="CHEBI:16991"/>
    </ligand>
</feature>
<proteinExistence type="inferred from homology"/>
<feature type="binding site" evidence="9">
    <location>
        <position position="84"/>
    </location>
    <ligand>
        <name>ATP</name>
        <dbReference type="ChEBI" id="CHEBI:30616"/>
    </ligand>
</feature>
<reference evidence="12 13" key="1">
    <citation type="submission" date="2011-11" db="EMBL/GenBank/DDBJ databases">
        <title>The Genome Sequence of Dialister succinatiphilus YIT 11850.</title>
        <authorList>
            <consortium name="The Broad Institute Genome Sequencing Platform"/>
            <person name="Earl A."/>
            <person name="Ward D."/>
            <person name="Feldgarden M."/>
            <person name="Gevers D."/>
            <person name="Morotomi M."/>
            <person name="Young S.K."/>
            <person name="Zeng Q."/>
            <person name="Gargeya S."/>
            <person name="Fitzgerald M."/>
            <person name="Haas B."/>
            <person name="Abouelleil A."/>
            <person name="Alvarado L."/>
            <person name="Arachchi H.M."/>
            <person name="Berlin A."/>
            <person name="Brown A."/>
            <person name="Chapman S.B."/>
            <person name="Dunbar C."/>
            <person name="Gearin G."/>
            <person name="Goldberg J."/>
            <person name="Griggs A."/>
            <person name="Gujja S."/>
            <person name="Heiman D."/>
            <person name="Howarth C."/>
            <person name="Lui A."/>
            <person name="MacDonald P.J.P."/>
            <person name="Montmayeur A."/>
            <person name="Murphy C."/>
            <person name="Neiman D."/>
            <person name="Pearson M."/>
            <person name="Priest M."/>
            <person name="Roberts A."/>
            <person name="Saif S."/>
            <person name="Shea T."/>
            <person name="Sisk P."/>
            <person name="Stolte C."/>
            <person name="Sykes S."/>
            <person name="Wortman J."/>
            <person name="Nusbaum C."/>
            <person name="Birren B."/>
        </authorList>
    </citation>
    <scope>NUCLEOTIDE SEQUENCE [LARGE SCALE GENOMIC DNA]</scope>
    <source>
        <strain evidence="12 13">YIT 11850</strain>
    </source>
</reference>
<organism evidence="12 13">
    <name type="scientific">Dialister succinatiphilus YIT 11850</name>
    <dbReference type="NCBI Taxonomy" id="742743"/>
    <lineage>
        <taxon>Bacteria</taxon>
        <taxon>Bacillati</taxon>
        <taxon>Bacillota</taxon>
        <taxon>Negativicutes</taxon>
        <taxon>Veillonellales</taxon>
        <taxon>Veillonellaceae</taxon>
        <taxon>Dialister</taxon>
    </lineage>
</organism>
<feature type="binding site" evidence="9">
    <location>
        <position position="237"/>
    </location>
    <ligand>
        <name>ATP</name>
        <dbReference type="ChEBI" id="CHEBI:30616"/>
    </ligand>
</feature>
<keyword evidence="8 9" id="KW-0234">DNA repair</keyword>
<evidence type="ECO:0000256" key="10">
    <source>
        <dbReference type="SAM" id="MobiDB-lite"/>
    </source>
</evidence>
<dbReference type="Pfam" id="PF17864">
    <property type="entry name" value="AAA_lid_4"/>
    <property type="match status" value="1"/>
</dbReference>
<keyword evidence="12" id="KW-0347">Helicase</keyword>
<dbReference type="GeneID" id="98911723"/>
<evidence type="ECO:0000256" key="6">
    <source>
        <dbReference type="ARBA" id="ARBA00023125"/>
    </source>
</evidence>
<dbReference type="PANTHER" id="PTHR42848">
    <property type="match status" value="1"/>
</dbReference>
<dbReference type="AlphaFoldDB" id="H1D2U3"/>
<evidence type="ECO:0000313" key="12">
    <source>
        <dbReference type="EMBL" id="EHO62213.1"/>
    </source>
</evidence>
<dbReference type="Gene3D" id="1.10.8.60">
    <property type="match status" value="1"/>
</dbReference>
<dbReference type="eggNOG" id="COG2255">
    <property type="taxonomic scope" value="Bacteria"/>
</dbReference>
<dbReference type="InterPro" id="IPR004605">
    <property type="entry name" value="DNA_helicase_Holl-junc_RuvB"/>
</dbReference>
<comment type="catalytic activity">
    <reaction evidence="9">
        <text>ATP + H2O = ADP + phosphate + H(+)</text>
        <dbReference type="Rhea" id="RHEA:13065"/>
        <dbReference type="ChEBI" id="CHEBI:15377"/>
        <dbReference type="ChEBI" id="CHEBI:15378"/>
        <dbReference type="ChEBI" id="CHEBI:30616"/>
        <dbReference type="ChEBI" id="CHEBI:43474"/>
        <dbReference type="ChEBI" id="CHEBI:456216"/>
    </reaction>
</comment>
<keyword evidence="7 9" id="KW-0233">DNA recombination</keyword>
<keyword evidence="6 9" id="KW-0238">DNA-binding</keyword>